<dbReference type="Proteomes" id="UP001341840">
    <property type="component" value="Unassembled WGS sequence"/>
</dbReference>
<sequence length="149" mass="16235">MLVQPRALKAKGSEVPAAVVRPRDALVRPRGGMACSRPKLHFCSAPTRVLIAPSHVPRARAVPLYGRTLALVALGRNSAASMRPRASGHASARAPLQHLKKCFQTLFLITLSHNTNLHATHTHFTTPLNCVNIAHYSLTSEFFSPHSYS</sequence>
<proteinExistence type="predicted"/>
<name>A0ABU6VWI5_9FABA</name>
<comment type="caution">
    <text evidence="1">The sequence shown here is derived from an EMBL/GenBank/DDBJ whole genome shotgun (WGS) entry which is preliminary data.</text>
</comment>
<accession>A0ABU6VWI5</accession>
<evidence type="ECO:0000313" key="2">
    <source>
        <dbReference type="Proteomes" id="UP001341840"/>
    </source>
</evidence>
<protein>
    <submittedName>
        <fullName evidence="1">Uncharacterized protein</fullName>
    </submittedName>
</protein>
<evidence type="ECO:0000313" key="1">
    <source>
        <dbReference type="EMBL" id="MED6176178.1"/>
    </source>
</evidence>
<gene>
    <name evidence="1" type="ORF">PIB30_085591</name>
</gene>
<reference evidence="1 2" key="1">
    <citation type="journal article" date="2023" name="Plants (Basel)">
        <title>Bridging the Gap: Combining Genomics and Transcriptomics Approaches to Understand Stylosanthes scabra, an Orphan Legume from the Brazilian Caatinga.</title>
        <authorList>
            <person name="Ferreira-Neto J.R.C."/>
            <person name="da Silva M.D."/>
            <person name="Binneck E."/>
            <person name="de Melo N.F."/>
            <person name="da Silva R.H."/>
            <person name="de Melo A.L.T.M."/>
            <person name="Pandolfi V."/>
            <person name="Bustamante F.O."/>
            <person name="Brasileiro-Vidal A.C."/>
            <person name="Benko-Iseppon A.M."/>
        </authorList>
    </citation>
    <scope>NUCLEOTIDE SEQUENCE [LARGE SCALE GENOMIC DNA]</scope>
    <source>
        <tissue evidence="1">Leaves</tissue>
    </source>
</reference>
<dbReference type="EMBL" id="JASCZI010152468">
    <property type="protein sequence ID" value="MED6176178.1"/>
    <property type="molecule type" value="Genomic_DNA"/>
</dbReference>
<organism evidence="1 2">
    <name type="scientific">Stylosanthes scabra</name>
    <dbReference type="NCBI Taxonomy" id="79078"/>
    <lineage>
        <taxon>Eukaryota</taxon>
        <taxon>Viridiplantae</taxon>
        <taxon>Streptophyta</taxon>
        <taxon>Embryophyta</taxon>
        <taxon>Tracheophyta</taxon>
        <taxon>Spermatophyta</taxon>
        <taxon>Magnoliopsida</taxon>
        <taxon>eudicotyledons</taxon>
        <taxon>Gunneridae</taxon>
        <taxon>Pentapetalae</taxon>
        <taxon>rosids</taxon>
        <taxon>fabids</taxon>
        <taxon>Fabales</taxon>
        <taxon>Fabaceae</taxon>
        <taxon>Papilionoideae</taxon>
        <taxon>50 kb inversion clade</taxon>
        <taxon>dalbergioids sensu lato</taxon>
        <taxon>Dalbergieae</taxon>
        <taxon>Pterocarpus clade</taxon>
        <taxon>Stylosanthes</taxon>
    </lineage>
</organism>
<keyword evidence="2" id="KW-1185">Reference proteome</keyword>